<evidence type="ECO:0000313" key="1">
    <source>
        <dbReference type="EMBL" id="GFP92764.1"/>
    </source>
</evidence>
<keyword evidence="2" id="KW-1185">Reference proteome</keyword>
<dbReference type="Proteomes" id="UP000653305">
    <property type="component" value="Unassembled WGS sequence"/>
</dbReference>
<sequence length="73" mass="8541">MSLVWTPRPQLELSSRRGRLRSIIGPSMRRFGTPPSRKGTSLYCQVYFLFNFEIVCLDEYSEKKLVGLIDDWV</sequence>
<gene>
    <name evidence="1" type="ORF">PHJA_001420700</name>
</gene>
<accession>A0A830C8Q6</accession>
<evidence type="ECO:0000313" key="2">
    <source>
        <dbReference type="Proteomes" id="UP000653305"/>
    </source>
</evidence>
<protein>
    <submittedName>
        <fullName evidence="1">RAS-related protein raba4a</fullName>
    </submittedName>
</protein>
<organism evidence="1 2">
    <name type="scientific">Phtheirospermum japonicum</name>
    <dbReference type="NCBI Taxonomy" id="374723"/>
    <lineage>
        <taxon>Eukaryota</taxon>
        <taxon>Viridiplantae</taxon>
        <taxon>Streptophyta</taxon>
        <taxon>Embryophyta</taxon>
        <taxon>Tracheophyta</taxon>
        <taxon>Spermatophyta</taxon>
        <taxon>Magnoliopsida</taxon>
        <taxon>eudicotyledons</taxon>
        <taxon>Gunneridae</taxon>
        <taxon>Pentapetalae</taxon>
        <taxon>asterids</taxon>
        <taxon>lamiids</taxon>
        <taxon>Lamiales</taxon>
        <taxon>Orobanchaceae</taxon>
        <taxon>Orobanchaceae incertae sedis</taxon>
        <taxon>Phtheirospermum</taxon>
    </lineage>
</organism>
<reference evidence="1" key="1">
    <citation type="submission" date="2020-07" db="EMBL/GenBank/DDBJ databases">
        <title>Ethylene signaling mediates host invasion by parasitic plants.</title>
        <authorList>
            <person name="Yoshida S."/>
        </authorList>
    </citation>
    <scope>NUCLEOTIDE SEQUENCE</scope>
    <source>
        <strain evidence="1">Okayama</strain>
    </source>
</reference>
<dbReference type="EMBL" id="BMAC01000290">
    <property type="protein sequence ID" value="GFP92764.1"/>
    <property type="molecule type" value="Genomic_DNA"/>
</dbReference>
<proteinExistence type="predicted"/>
<dbReference type="AlphaFoldDB" id="A0A830C8Q6"/>
<name>A0A830C8Q6_9LAMI</name>
<comment type="caution">
    <text evidence="1">The sequence shown here is derived from an EMBL/GenBank/DDBJ whole genome shotgun (WGS) entry which is preliminary data.</text>
</comment>